<keyword evidence="2" id="KW-1185">Reference proteome</keyword>
<dbReference type="GeneID" id="64605734"/>
<dbReference type="OrthoDB" id="5584477at2759"/>
<proteinExistence type="predicted"/>
<organism evidence="1 2">
    <name type="scientific">Suillus plorans</name>
    <dbReference type="NCBI Taxonomy" id="116603"/>
    <lineage>
        <taxon>Eukaryota</taxon>
        <taxon>Fungi</taxon>
        <taxon>Dikarya</taxon>
        <taxon>Basidiomycota</taxon>
        <taxon>Agaricomycotina</taxon>
        <taxon>Agaricomycetes</taxon>
        <taxon>Agaricomycetidae</taxon>
        <taxon>Boletales</taxon>
        <taxon>Suillineae</taxon>
        <taxon>Suillaceae</taxon>
        <taxon>Suillus</taxon>
    </lineage>
</organism>
<protein>
    <submittedName>
        <fullName evidence="1">Uncharacterized protein</fullName>
    </submittedName>
</protein>
<accession>A0A9P7AC16</accession>
<sequence>MEDAQRARASVTYFIVSRKLLLPITVEWGRISQYIAITTTTTIGHRILRKNGVRGSNVNLGSLVVYWTPDGRATGVFSNFDLSPTRDIFLKQERARIVPFVALGLLIGITKTVIEGKRLYQHDAESFIWVLPWVSLRYKNGKLSLRKGRSLDRWKVYTV</sequence>
<evidence type="ECO:0000313" key="1">
    <source>
        <dbReference type="EMBL" id="KAG1785863.1"/>
    </source>
</evidence>
<dbReference type="AlphaFoldDB" id="A0A9P7AC16"/>
<comment type="caution">
    <text evidence="1">The sequence shown here is derived from an EMBL/GenBank/DDBJ whole genome shotgun (WGS) entry which is preliminary data.</text>
</comment>
<gene>
    <name evidence="1" type="ORF">HD556DRAFT_89434</name>
</gene>
<dbReference type="EMBL" id="JABBWE010000102">
    <property type="protein sequence ID" value="KAG1785863.1"/>
    <property type="molecule type" value="Genomic_DNA"/>
</dbReference>
<dbReference type="RefSeq" id="XP_041153346.1">
    <property type="nucleotide sequence ID" value="XM_041311970.1"/>
</dbReference>
<reference evidence="1" key="1">
    <citation type="journal article" date="2020" name="New Phytol.">
        <title>Comparative genomics reveals dynamic genome evolution in host specialist ectomycorrhizal fungi.</title>
        <authorList>
            <person name="Lofgren L.A."/>
            <person name="Nguyen N.H."/>
            <person name="Vilgalys R."/>
            <person name="Ruytinx J."/>
            <person name="Liao H.L."/>
            <person name="Branco S."/>
            <person name="Kuo A."/>
            <person name="LaButti K."/>
            <person name="Lipzen A."/>
            <person name="Andreopoulos W."/>
            <person name="Pangilinan J."/>
            <person name="Riley R."/>
            <person name="Hundley H."/>
            <person name="Na H."/>
            <person name="Barry K."/>
            <person name="Grigoriev I.V."/>
            <person name="Stajich J.E."/>
            <person name="Kennedy P.G."/>
        </authorList>
    </citation>
    <scope>NUCLEOTIDE SEQUENCE</scope>
    <source>
        <strain evidence="1">S12</strain>
    </source>
</reference>
<dbReference type="Proteomes" id="UP000719766">
    <property type="component" value="Unassembled WGS sequence"/>
</dbReference>
<name>A0A9P7AC16_9AGAM</name>
<evidence type="ECO:0000313" key="2">
    <source>
        <dbReference type="Proteomes" id="UP000719766"/>
    </source>
</evidence>